<comment type="caution">
    <text evidence="2">The sequence shown here is derived from an EMBL/GenBank/DDBJ whole genome shotgun (WGS) entry which is preliminary data.</text>
</comment>
<protein>
    <submittedName>
        <fullName evidence="2">Putative membrane protein</fullName>
    </submittedName>
</protein>
<dbReference type="AlphaFoldDB" id="A0A1V3WGE5"/>
<evidence type="ECO:0000313" key="2">
    <source>
        <dbReference type="EMBL" id="OOK66057.1"/>
    </source>
</evidence>
<name>A0A1V3WGE5_MYCKA</name>
<evidence type="ECO:0000256" key="1">
    <source>
        <dbReference type="SAM" id="Phobius"/>
    </source>
</evidence>
<keyword evidence="1" id="KW-1133">Transmembrane helix</keyword>
<gene>
    <name evidence="2" type="ORF">BZL29_7489</name>
</gene>
<proteinExistence type="predicted"/>
<keyword evidence="1" id="KW-0812">Transmembrane</keyword>
<feature type="transmembrane region" description="Helical" evidence="1">
    <location>
        <begin position="7"/>
        <end position="23"/>
    </location>
</feature>
<organism evidence="2 3">
    <name type="scientific">Mycobacterium kansasii</name>
    <dbReference type="NCBI Taxonomy" id="1768"/>
    <lineage>
        <taxon>Bacteria</taxon>
        <taxon>Bacillati</taxon>
        <taxon>Actinomycetota</taxon>
        <taxon>Actinomycetes</taxon>
        <taxon>Mycobacteriales</taxon>
        <taxon>Mycobacteriaceae</taxon>
        <taxon>Mycobacterium</taxon>
    </lineage>
</organism>
<evidence type="ECO:0000313" key="3">
    <source>
        <dbReference type="Proteomes" id="UP000188532"/>
    </source>
</evidence>
<dbReference type="EMBL" id="MVBN01000010">
    <property type="protein sequence ID" value="OOK66057.1"/>
    <property type="molecule type" value="Genomic_DNA"/>
</dbReference>
<dbReference type="Proteomes" id="UP000188532">
    <property type="component" value="Unassembled WGS sequence"/>
</dbReference>
<accession>A0A1V3WGE5</accession>
<keyword evidence="1" id="KW-0472">Membrane</keyword>
<feature type="transmembrane region" description="Helical" evidence="1">
    <location>
        <begin position="35"/>
        <end position="51"/>
    </location>
</feature>
<reference evidence="2 3" key="1">
    <citation type="submission" date="2017-02" db="EMBL/GenBank/DDBJ databases">
        <title>Complete genome sequences of Mycobacterium kansasii strains isolated from rhesus macaques.</title>
        <authorList>
            <person name="Panda A."/>
            <person name="Nagaraj S."/>
            <person name="Zhao X."/>
            <person name="Tettelin H."/>
            <person name="Detolla L.J."/>
        </authorList>
    </citation>
    <scope>NUCLEOTIDE SEQUENCE [LARGE SCALE GENOMIC DNA]</scope>
    <source>
        <strain evidence="2 3">11-3469</strain>
    </source>
</reference>
<sequence>MQRLRAVVWPITQTSVAAGLAWYLTHDVLHHRQPFFAPISAVVCMSATNVLRPDALRR</sequence>